<sequence>MSEFKPELGFEDCWSQPRSARTLKSPGGAQVGKASGRTAPDDKSGAEVARGRRGAAGQAQAISGSDKARLARVVKGAPEVMVKVSKPARVDKHGNPIKVSRGTEALRVSEHLAYISRNGKIEIENDRGETFNGSREVASVFREWLEKHDDARAVGYASDRTRITTSVMFSMPGSVNAEAVKDAVRALAEQEFQGRHDYVMALHTDTHHPHVHLTLRTVGEDGVKLRFGKPDLQHLRDTFAEKLRQRGIGAESTPRHARGATRRGEATPVYKIRQRGGKPLVDARKTREVKRDLEDNGGRLPQKPWDDALVARRSRVMTTYGNAVRILAQSQDPEDRQLAEATRKFSARLTDVTTQRGQMALTLDIEGRGRGVGGRKGGAELGSRERDQDRGAEGKDHQNDRGSER</sequence>
<feature type="compositionally biased region" description="Gly residues" evidence="1">
    <location>
        <begin position="370"/>
        <end position="380"/>
    </location>
</feature>
<keyword evidence="4" id="KW-1185">Reference proteome</keyword>
<feature type="region of interest" description="Disordered" evidence="1">
    <location>
        <begin position="365"/>
        <end position="405"/>
    </location>
</feature>
<reference evidence="4" key="1">
    <citation type="submission" date="2016-10" db="EMBL/GenBank/DDBJ databases">
        <authorList>
            <person name="Varghese N."/>
            <person name="Submissions S."/>
        </authorList>
    </citation>
    <scope>NUCLEOTIDE SEQUENCE [LARGE SCALE GENOMIC DNA]</scope>
    <source>
        <strain evidence="4">DSM 26894</strain>
    </source>
</reference>
<dbReference type="AlphaFoldDB" id="A0A1I6W723"/>
<protein>
    <submittedName>
        <fullName evidence="3">Relaxase/Mobilisation nuclease domain-containing protein</fullName>
    </submittedName>
</protein>
<organism evidence="3 4">
    <name type="scientific">Alloyangia pacifica</name>
    <dbReference type="NCBI Taxonomy" id="311180"/>
    <lineage>
        <taxon>Bacteria</taxon>
        <taxon>Pseudomonadati</taxon>
        <taxon>Pseudomonadota</taxon>
        <taxon>Alphaproteobacteria</taxon>
        <taxon>Rhodobacterales</taxon>
        <taxon>Roseobacteraceae</taxon>
        <taxon>Alloyangia</taxon>
    </lineage>
</organism>
<dbReference type="STRING" id="311180.SAMN04488050_115105"/>
<dbReference type="InterPro" id="IPR005094">
    <property type="entry name" value="Endonuclease_MobA/VirD2"/>
</dbReference>
<evidence type="ECO:0000313" key="4">
    <source>
        <dbReference type="Proteomes" id="UP000199392"/>
    </source>
</evidence>
<evidence type="ECO:0000259" key="2">
    <source>
        <dbReference type="Pfam" id="PF03432"/>
    </source>
</evidence>
<gene>
    <name evidence="3" type="ORF">SAMN04488050_115105</name>
</gene>
<dbReference type="Gene3D" id="3.30.930.30">
    <property type="match status" value="1"/>
</dbReference>
<proteinExistence type="predicted"/>
<name>A0A1I6W723_9RHOB</name>
<dbReference type="Proteomes" id="UP000199392">
    <property type="component" value="Unassembled WGS sequence"/>
</dbReference>
<dbReference type="OrthoDB" id="7199783at2"/>
<dbReference type="Pfam" id="PF03432">
    <property type="entry name" value="Relaxase"/>
    <property type="match status" value="1"/>
</dbReference>
<feature type="region of interest" description="Disordered" evidence="1">
    <location>
        <begin position="1"/>
        <end position="63"/>
    </location>
</feature>
<evidence type="ECO:0000256" key="1">
    <source>
        <dbReference type="SAM" id="MobiDB-lite"/>
    </source>
</evidence>
<feature type="compositionally biased region" description="Basic and acidic residues" evidence="1">
    <location>
        <begin position="382"/>
        <end position="405"/>
    </location>
</feature>
<evidence type="ECO:0000313" key="3">
    <source>
        <dbReference type="EMBL" id="SFT21742.1"/>
    </source>
</evidence>
<accession>A0A1I6W723</accession>
<feature type="domain" description="MobA/VirD2-like nuclease" evidence="2">
    <location>
        <begin position="135"/>
        <end position="247"/>
    </location>
</feature>
<dbReference type="EMBL" id="FOZW01000015">
    <property type="protein sequence ID" value="SFT21742.1"/>
    <property type="molecule type" value="Genomic_DNA"/>
</dbReference>